<comment type="caution">
    <text evidence="1">The sequence shown here is derived from an EMBL/GenBank/DDBJ whole genome shotgun (WGS) entry which is preliminary data.</text>
</comment>
<evidence type="ECO:0000313" key="1">
    <source>
        <dbReference type="EMBL" id="MBA9076540.1"/>
    </source>
</evidence>
<name>A0A839GDP8_9BACT</name>
<gene>
    <name evidence="1" type="ORF">FHS90_001246</name>
</gene>
<accession>A0A839GDP8</accession>
<dbReference type="AlphaFoldDB" id="A0A839GDP8"/>
<dbReference type="RefSeq" id="WP_182512356.1">
    <property type="nucleotide sequence ID" value="NZ_JACJIQ010000004.1"/>
</dbReference>
<dbReference type="Proteomes" id="UP000563094">
    <property type="component" value="Unassembled WGS sequence"/>
</dbReference>
<sequence>MYSASFTKDDYFERYSFAGTLNQLLKVLQATPSPVLLTQEKVCFQNIPFGTSLKEVVKVMGKPQHEVSAQAEVPGHKAFIFKRKVGPIGVTSCLHFLHGKLFLAQCVVRHPSPEEVAYMASVLQEKFPPVHPQEVKTSFAICDGLGNQVVLDQTSYLRINYIWADEGVRYALHALARRQKVS</sequence>
<protein>
    <submittedName>
        <fullName evidence="1">Uncharacterized protein</fullName>
    </submittedName>
</protein>
<keyword evidence="2" id="KW-1185">Reference proteome</keyword>
<dbReference type="EMBL" id="JACJIQ010000004">
    <property type="protein sequence ID" value="MBA9076540.1"/>
    <property type="molecule type" value="Genomic_DNA"/>
</dbReference>
<evidence type="ECO:0000313" key="2">
    <source>
        <dbReference type="Proteomes" id="UP000563094"/>
    </source>
</evidence>
<reference evidence="1 2" key="1">
    <citation type="submission" date="2020-08" db="EMBL/GenBank/DDBJ databases">
        <title>Genomic Encyclopedia of Type Strains, Phase IV (KMG-IV): sequencing the most valuable type-strain genomes for metagenomic binning, comparative biology and taxonomic classification.</title>
        <authorList>
            <person name="Goeker M."/>
        </authorList>
    </citation>
    <scope>NUCLEOTIDE SEQUENCE [LARGE SCALE GENOMIC DNA]</scope>
    <source>
        <strain evidence="1 2">DSM 29854</strain>
    </source>
</reference>
<proteinExistence type="predicted"/>
<organism evidence="1 2">
    <name type="scientific">Rufibacter quisquiliarum</name>
    <dbReference type="NCBI Taxonomy" id="1549639"/>
    <lineage>
        <taxon>Bacteria</taxon>
        <taxon>Pseudomonadati</taxon>
        <taxon>Bacteroidota</taxon>
        <taxon>Cytophagia</taxon>
        <taxon>Cytophagales</taxon>
        <taxon>Hymenobacteraceae</taxon>
        <taxon>Rufibacter</taxon>
    </lineage>
</organism>